<accession>A0A9P4SF71</accession>
<dbReference type="EMBL" id="MU006092">
    <property type="protein sequence ID" value="KAF2840712.1"/>
    <property type="molecule type" value="Genomic_DNA"/>
</dbReference>
<keyword evidence="3" id="KW-1185">Reference proteome</keyword>
<dbReference type="PROSITE" id="PS50280">
    <property type="entry name" value="SET"/>
    <property type="match status" value="1"/>
</dbReference>
<protein>
    <recommendedName>
        <fullName evidence="1">SET domain-containing protein</fullName>
    </recommendedName>
</protein>
<proteinExistence type="predicted"/>
<dbReference type="Gene3D" id="2.170.270.10">
    <property type="entry name" value="SET domain"/>
    <property type="match status" value="1"/>
</dbReference>
<comment type="caution">
    <text evidence="2">The sequence shown here is derived from an EMBL/GenBank/DDBJ whole genome shotgun (WGS) entry which is preliminary data.</text>
</comment>
<evidence type="ECO:0000313" key="2">
    <source>
        <dbReference type="EMBL" id="KAF2840712.1"/>
    </source>
</evidence>
<reference evidence="2" key="1">
    <citation type="journal article" date="2020" name="Stud. Mycol.">
        <title>101 Dothideomycetes genomes: a test case for predicting lifestyles and emergence of pathogens.</title>
        <authorList>
            <person name="Haridas S."/>
            <person name="Albert R."/>
            <person name="Binder M."/>
            <person name="Bloem J."/>
            <person name="Labutti K."/>
            <person name="Salamov A."/>
            <person name="Andreopoulos B."/>
            <person name="Baker S."/>
            <person name="Barry K."/>
            <person name="Bills G."/>
            <person name="Bluhm B."/>
            <person name="Cannon C."/>
            <person name="Castanera R."/>
            <person name="Culley D."/>
            <person name="Daum C."/>
            <person name="Ezra D."/>
            <person name="Gonzalez J."/>
            <person name="Henrissat B."/>
            <person name="Kuo A."/>
            <person name="Liang C."/>
            <person name="Lipzen A."/>
            <person name="Lutzoni F."/>
            <person name="Magnuson J."/>
            <person name="Mondo S."/>
            <person name="Nolan M."/>
            <person name="Ohm R."/>
            <person name="Pangilinan J."/>
            <person name="Park H.-J."/>
            <person name="Ramirez L."/>
            <person name="Alfaro M."/>
            <person name="Sun H."/>
            <person name="Tritt A."/>
            <person name="Yoshinaga Y."/>
            <person name="Zwiers L.-H."/>
            <person name="Turgeon B."/>
            <person name="Goodwin S."/>
            <person name="Spatafora J."/>
            <person name="Crous P."/>
            <person name="Grigoriev I."/>
        </authorList>
    </citation>
    <scope>NUCLEOTIDE SEQUENCE</scope>
    <source>
        <strain evidence="2">CBS 101060</strain>
    </source>
</reference>
<organism evidence="2 3">
    <name type="scientific">Patellaria atrata CBS 101060</name>
    <dbReference type="NCBI Taxonomy" id="1346257"/>
    <lineage>
        <taxon>Eukaryota</taxon>
        <taxon>Fungi</taxon>
        <taxon>Dikarya</taxon>
        <taxon>Ascomycota</taxon>
        <taxon>Pezizomycotina</taxon>
        <taxon>Dothideomycetes</taxon>
        <taxon>Dothideomycetes incertae sedis</taxon>
        <taxon>Patellariales</taxon>
        <taxon>Patellariaceae</taxon>
        <taxon>Patellaria</taxon>
    </lineage>
</organism>
<gene>
    <name evidence="2" type="ORF">M501DRAFT_1001724</name>
</gene>
<dbReference type="AlphaFoldDB" id="A0A9P4SF71"/>
<dbReference type="Pfam" id="PF00856">
    <property type="entry name" value="SET"/>
    <property type="match status" value="1"/>
</dbReference>
<evidence type="ECO:0000259" key="1">
    <source>
        <dbReference type="PROSITE" id="PS50280"/>
    </source>
</evidence>
<dbReference type="OrthoDB" id="3180714at2759"/>
<dbReference type="InterPro" id="IPR001214">
    <property type="entry name" value="SET_dom"/>
</dbReference>
<dbReference type="Proteomes" id="UP000799429">
    <property type="component" value="Unassembled WGS sequence"/>
</dbReference>
<dbReference type="SUPFAM" id="SSF82199">
    <property type="entry name" value="SET domain"/>
    <property type="match status" value="1"/>
</dbReference>
<evidence type="ECO:0000313" key="3">
    <source>
        <dbReference type="Proteomes" id="UP000799429"/>
    </source>
</evidence>
<sequence>MYISKCFSPQAIGRGVFAARDIAANIIIDTCPVLVLDPVENKEHVEKTSLFHYTYNWPYICTDGKATTSQAVVLGLGSMFNHAVDQNVGWKRDVAQQLVTYRTLRPVKAGEELCEYTVHLLVHTNTGKAYHTEQGSPLRT</sequence>
<dbReference type="InterPro" id="IPR046341">
    <property type="entry name" value="SET_dom_sf"/>
</dbReference>
<name>A0A9P4SF71_9PEZI</name>
<feature type="domain" description="SET" evidence="1">
    <location>
        <begin position="1"/>
        <end position="118"/>
    </location>
</feature>